<evidence type="ECO:0000256" key="1">
    <source>
        <dbReference type="SAM" id="MobiDB-lite"/>
    </source>
</evidence>
<dbReference type="SUPFAM" id="SSF47769">
    <property type="entry name" value="SAM/Pointed domain"/>
    <property type="match status" value="1"/>
</dbReference>
<feature type="region of interest" description="Disordered" evidence="1">
    <location>
        <begin position="1"/>
        <end position="20"/>
    </location>
</feature>
<reference evidence="3" key="1">
    <citation type="journal article" date="2014" name="BMC Genomics">
        <title>Characterizing the developmental transcriptome of the oriental fruit fly, Bactrocera dorsalis (Diptera: Tephritidae) through comparative genomic analysis with Drosophila melanogaster utilizing modENCODE datasets.</title>
        <authorList>
            <person name="Geib S.M."/>
            <person name="Calla B."/>
            <person name="Hall B."/>
            <person name="Hou S."/>
            <person name="Manoukis N.C."/>
        </authorList>
    </citation>
    <scope>NUCLEOTIDE SEQUENCE</scope>
    <source>
        <strain evidence="3">Punador</strain>
    </source>
</reference>
<feature type="compositionally biased region" description="Low complexity" evidence="1">
    <location>
        <begin position="124"/>
        <end position="140"/>
    </location>
</feature>
<dbReference type="Pfam" id="PF00536">
    <property type="entry name" value="SAM_1"/>
    <property type="match status" value="1"/>
</dbReference>
<name>A0A034VC79_BACDO</name>
<accession>A0A034VC79</accession>
<sequence length="318" mass="35291">MNSFSRAYRDPKSPLTPLTPLTEHTAFNFNLSGDTLQSFLNVIEAERTKETPKSSPAGLASGTKYVNANKYMKRQPANLNAHILSDTTNKSRKLSPRFISKKSDVDDKKILKESNNDLNNNKISSKYSSTSISSSSSRGSFKCNESSYKETDTIPSSKFKLSPSATSTFNYYSVSSSQSSAHSSSGSINSNNSSTTPNSFNYNGGARHHKPPKLVLNDANVTETDSTMSTVFNWVWNCLSPMKNPSIYELLARVDMQKYWEIFEKEEIVDLDVFSTLTMADLAAIGIKDTNDCVKILKSVGWALDFLSGLLNFKRPEK</sequence>
<dbReference type="AlphaFoldDB" id="A0A034VC79"/>
<feature type="domain" description="SAM" evidence="2">
    <location>
        <begin position="246"/>
        <end position="300"/>
    </location>
</feature>
<evidence type="ECO:0000259" key="2">
    <source>
        <dbReference type="Pfam" id="PF00536"/>
    </source>
</evidence>
<feature type="compositionally biased region" description="Low complexity" evidence="1">
    <location>
        <begin position="181"/>
        <end position="203"/>
    </location>
</feature>
<evidence type="ECO:0000313" key="3">
    <source>
        <dbReference type="EMBL" id="JAC39158.1"/>
    </source>
</evidence>
<dbReference type="EMBL" id="GAKP01019794">
    <property type="protein sequence ID" value="JAC39158.1"/>
    <property type="molecule type" value="Transcribed_RNA"/>
</dbReference>
<protein>
    <recommendedName>
        <fullName evidence="2">SAM domain-containing protein</fullName>
    </recommendedName>
</protein>
<dbReference type="CDD" id="cd09487">
    <property type="entry name" value="SAM_superfamily"/>
    <property type="match status" value="1"/>
</dbReference>
<feature type="region of interest" description="Disordered" evidence="1">
    <location>
        <begin position="181"/>
        <end position="204"/>
    </location>
</feature>
<dbReference type="InterPro" id="IPR001660">
    <property type="entry name" value="SAM"/>
</dbReference>
<dbReference type="Gene3D" id="1.10.150.50">
    <property type="entry name" value="Transcription Factor, Ets-1"/>
    <property type="match status" value="1"/>
</dbReference>
<feature type="region of interest" description="Disordered" evidence="1">
    <location>
        <begin position="115"/>
        <end position="157"/>
    </location>
</feature>
<dbReference type="InterPro" id="IPR013761">
    <property type="entry name" value="SAM/pointed_sf"/>
</dbReference>
<dbReference type="OrthoDB" id="539213at2759"/>
<organism evidence="3">
    <name type="scientific">Bactrocera dorsalis</name>
    <name type="common">Oriental fruit fly</name>
    <name type="synonym">Dacus dorsalis</name>
    <dbReference type="NCBI Taxonomy" id="27457"/>
    <lineage>
        <taxon>Eukaryota</taxon>
        <taxon>Metazoa</taxon>
        <taxon>Ecdysozoa</taxon>
        <taxon>Arthropoda</taxon>
        <taxon>Hexapoda</taxon>
        <taxon>Insecta</taxon>
        <taxon>Pterygota</taxon>
        <taxon>Neoptera</taxon>
        <taxon>Endopterygota</taxon>
        <taxon>Diptera</taxon>
        <taxon>Brachycera</taxon>
        <taxon>Muscomorpha</taxon>
        <taxon>Tephritoidea</taxon>
        <taxon>Tephritidae</taxon>
        <taxon>Bactrocera</taxon>
        <taxon>Bactrocera</taxon>
    </lineage>
</organism>
<proteinExistence type="predicted"/>